<protein>
    <recommendedName>
        <fullName evidence="4">PcfB family protein</fullName>
    </recommendedName>
</protein>
<geneLocation type="plasmid" evidence="2 3">
    <name>unnamed1</name>
</geneLocation>
<dbReference type="RefSeq" id="WP_081168683.1">
    <property type="nucleotide sequence ID" value="NZ_CP118628.1"/>
</dbReference>
<dbReference type="AlphaFoldDB" id="A0AAX3NJC1"/>
<evidence type="ECO:0000313" key="3">
    <source>
        <dbReference type="Proteomes" id="UP001217324"/>
    </source>
</evidence>
<accession>A0AAX3NJC1</accession>
<dbReference type="EMBL" id="CP118628">
    <property type="protein sequence ID" value="WEA15002.1"/>
    <property type="molecule type" value="Genomic_DNA"/>
</dbReference>
<evidence type="ECO:0000313" key="2">
    <source>
        <dbReference type="EMBL" id="WEA15002.1"/>
    </source>
</evidence>
<name>A0AAX3NJC1_9LACT</name>
<feature type="region of interest" description="Disordered" evidence="1">
    <location>
        <begin position="274"/>
        <end position="310"/>
    </location>
</feature>
<sequence>MDEQTEVWRSQKELGRNTVRGVKEALRFYHNYIEGKKREEQLKNREEDEKARKEFQEEFKKPGEKSYDFMLESGRSIDYHALDENIDISKLKDYLNNEKLQYCIRTSSLDGSKEIVYFTKDTPRVKAAISKSLEEILKKETREQQRDFTKDTKRLGFSPTDDVDPDTFYRDTTIYQGTTEHRLEMEGFDNIPREKVDLGISLDTEVSLIKLKEFLNEYDIKVTFSEKNGTTQMAVWLRKDKLEQQKASIKEAFFELNKNPDRVKQNLPRLKERFDKAKDQHQKMVKEKAKEKAKNKGKEVGQEISKGIKR</sequence>
<feature type="compositionally biased region" description="Basic and acidic residues" evidence="1">
    <location>
        <begin position="274"/>
        <end position="301"/>
    </location>
</feature>
<reference evidence="2" key="1">
    <citation type="submission" date="2023-02" db="EMBL/GenBank/DDBJ databases">
        <title>Comparative genomics and fermentation flavor characterization of five lactic acid bacteria reveal flavor biosynthesis metabolic pathways in fermented muskmelon puree.</title>
        <authorList>
            <person name="Yuan L."/>
            <person name="Li M."/>
            <person name="Xu X."/>
            <person name="Lao F."/>
            <person name="Wu J."/>
        </authorList>
    </citation>
    <scope>NUCLEOTIDE SEQUENCE</scope>
    <source>
        <strain evidence="2">Pa-2</strain>
        <plasmid evidence="2">unnamed1</plasmid>
    </source>
</reference>
<evidence type="ECO:0000256" key="1">
    <source>
        <dbReference type="SAM" id="MobiDB-lite"/>
    </source>
</evidence>
<evidence type="ECO:0008006" key="4">
    <source>
        <dbReference type="Google" id="ProtNLM"/>
    </source>
</evidence>
<dbReference type="Proteomes" id="UP001217324">
    <property type="component" value="Plasmid unnamed1"/>
</dbReference>
<proteinExistence type="predicted"/>
<organism evidence="2 3">
    <name type="scientific">Lactococcus garvieae</name>
    <dbReference type="NCBI Taxonomy" id="1363"/>
    <lineage>
        <taxon>Bacteria</taxon>
        <taxon>Bacillati</taxon>
        <taxon>Bacillota</taxon>
        <taxon>Bacilli</taxon>
        <taxon>Lactobacillales</taxon>
        <taxon>Streptococcaceae</taxon>
        <taxon>Lactococcus</taxon>
    </lineage>
</organism>
<gene>
    <name evidence="2" type="ORF">PWF74_10835</name>
</gene>
<keyword evidence="2" id="KW-0614">Plasmid</keyword>